<gene>
    <name evidence="1" type="ORF">SAMN06265364_13616</name>
</gene>
<sequence length="108" mass="12962">MPVNKNAYLRYQILDQCFSNKHRRFNIDDLVDFVSEKLGYNISLRQIREDIANLRLSPYHAPIRAQQYDGKKCYYHYSDPDYSIFNNELTTEEVANLRSTIDMLSRYR</sequence>
<evidence type="ECO:0008006" key="3">
    <source>
        <dbReference type="Google" id="ProtNLM"/>
    </source>
</evidence>
<keyword evidence="2" id="KW-1185">Reference proteome</keyword>
<evidence type="ECO:0000313" key="2">
    <source>
        <dbReference type="Proteomes" id="UP000198427"/>
    </source>
</evidence>
<organism evidence="1 2">
    <name type="scientific">Prevotella jejuni</name>
    <dbReference type="NCBI Taxonomy" id="1177574"/>
    <lineage>
        <taxon>Bacteria</taxon>
        <taxon>Pseudomonadati</taxon>
        <taxon>Bacteroidota</taxon>
        <taxon>Bacteroidia</taxon>
        <taxon>Bacteroidales</taxon>
        <taxon>Prevotellaceae</taxon>
        <taxon>Prevotella</taxon>
    </lineage>
</organism>
<comment type="caution">
    <text evidence="1">The sequence shown here is derived from an EMBL/GenBank/DDBJ whole genome shotgun (WGS) entry which is preliminary data.</text>
</comment>
<reference evidence="1 2" key="1">
    <citation type="submission" date="2017-06" db="EMBL/GenBank/DDBJ databases">
        <authorList>
            <person name="Varghese N."/>
            <person name="Submissions S."/>
        </authorList>
    </citation>
    <scope>NUCLEOTIDE SEQUENCE [LARGE SCALE GENOMIC DNA]</scope>
    <source>
        <strain evidence="1 2">DSM 26989</strain>
    </source>
</reference>
<protein>
    <recommendedName>
        <fullName evidence="3">WYL domain-containing protein</fullName>
    </recommendedName>
</protein>
<dbReference type="Proteomes" id="UP000198427">
    <property type="component" value="Unassembled WGS sequence"/>
</dbReference>
<proteinExistence type="predicted"/>
<evidence type="ECO:0000313" key="1">
    <source>
        <dbReference type="EMBL" id="SNS07583.1"/>
    </source>
</evidence>
<accession>A0AA94LLP5</accession>
<dbReference type="EMBL" id="FZNZ01000036">
    <property type="protein sequence ID" value="SNS07583.1"/>
    <property type="molecule type" value="Genomic_DNA"/>
</dbReference>
<name>A0AA94LLP5_9BACT</name>
<dbReference type="AlphaFoldDB" id="A0AA94LLP5"/>
<dbReference type="GeneID" id="94030075"/>
<dbReference type="RefSeq" id="WP_240616322.1">
    <property type="nucleotide sequence ID" value="NZ_CP023864.1"/>
</dbReference>